<dbReference type="InterPro" id="IPR009948">
    <property type="entry name" value="Syd"/>
</dbReference>
<dbReference type="InterPro" id="IPR038228">
    <property type="entry name" value="Syd_sf"/>
</dbReference>
<evidence type="ECO:0000256" key="1">
    <source>
        <dbReference type="ARBA" id="ARBA00022475"/>
    </source>
</evidence>
<sequence>METENSIQSHLLQFIERCRVEYQQVHQAWPTVEIDSDWVSPCTPQGSDGEAVIWTPVKRPLNDSFDKVESAMSVTLHDAAKQYWTSVFSENIALQYDDLEIELLLPWNQDDFERFQENLVGHLLTQRRFKLEPTVFIGLVIDSEVMVAIDDDGQVVLEIPGRKAHRTLATDFLSFIEQSSPYSQA</sequence>
<dbReference type="GO" id="GO:0009898">
    <property type="term" value="C:cytoplasmic side of plasma membrane"/>
    <property type="evidence" value="ECO:0007669"/>
    <property type="project" value="InterPro"/>
</dbReference>
<organism evidence="4 5">
    <name type="scientific">Echinimonas agarilytica</name>
    <dbReference type="NCBI Taxonomy" id="1215918"/>
    <lineage>
        <taxon>Bacteria</taxon>
        <taxon>Pseudomonadati</taxon>
        <taxon>Pseudomonadota</taxon>
        <taxon>Gammaproteobacteria</taxon>
        <taxon>Alteromonadales</taxon>
        <taxon>Echinimonadaceae</taxon>
        <taxon>Echinimonas</taxon>
    </lineage>
</organism>
<gene>
    <name evidence="4" type="primary">syd</name>
    <name evidence="4" type="ORF">NAF29_05405</name>
</gene>
<evidence type="ECO:0000313" key="4">
    <source>
        <dbReference type="EMBL" id="MCM2679112.1"/>
    </source>
</evidence>
<dbReference type="AlphaFoldDB" id="A0AA41W5R3"/>
<evidence type="ECO:0000256" key="3">
    <source>
        <dbReference type="ARBA" id="ARBA00023136"/>
    </source>
</evidence>
<proteinExistence type="predicted"/>
<keyword evidence="3" id="KW-0472">Membrane</keyword>
<dbReference type="Gene3D" id="3.40.1580.20">
    <property type="entry name" value="Syd protein"/>
    <property type="match status" value="1"/>
</dbReference>
<keyword evidence="5" id="KW-1185">Reference proteome</keyword>
<dbReference type="Pfam" id="PF07348">
    <property type="entry name" value="Syd"/>
    <property type="match status" value="1"/>
</dbReference>
<comment type="caution">
    <text evidence="4">The sequence shown here is derived from an EMBL/GenBank/DDBJ whole genome shotgun (WGS) entry which is preliminary data.</text>
</comment>
<keyword evidence="1" id="KW-1003">Cell membrane</keyword>
<evidence type="ECO:0000313" key="5">
    <source>
        <dbReference type="Proteomes" id="UP001165393"/>
    </source>
</evidence>
<reference evidence="4 5" key="1">
    <citation type="journal article" date="2013" name="Antonie Van Leeuwenhoek">
        <title>Echinimonas agarilytica gen. nov., sp. nov., a new gammaproteobacterium isolated from the sea urchin Strongylocentrotus intermedius.</title>
        <authorList>
            <person name="Nedashkovskaya O.I."/>
            <person name="Stenkova A.M."/>
            <person name="Zhukova N.V."/>
            <person name="Van Trappen S."/>
            <person name="Lee J.S."/>
            <person name="Kim S.B."/>
        </authorList>
    </citation>
    <scope>NUCLEOTIDE SEQUENCE [LARGE SCALE GENOMIC DNA]</scope>
    <source>
        <strain evidence="4 5">KMM 6351</strain>
    </source>
</reference>
<protein>
    <submittedName>
        <fullName evidence="4">SecY-interacting protein</fullName>
    </submittedName>
</protein>
<dbReference type="CDD" id="cd16323">
    <property type="entry name" value="Syd"/>
    <property type="match status" value="1"/>
</dbReference>
<evidence type="ECO:0000256" key="2">
    <source>
        <dbReference type="ARBA" id="ARBA00022519"/>
    </source>
</evidence>
<dbReference type="EMBL" id="JAMQGP010000002">
    <property type="protein sequence ID" value="MCM2679112.1"/>
    <property type="molecule type" value="Genomic_DNA"/>
</dbReference>
<name>A0AA41W5R3_9GAMM</name>
<dbReference type="RefSeq" id="WP_251260475.1">
    <property type="nucleotide sequence ID" value="NZ_JAMQGP010000002.1"/>
</dbReference>
<keyword evidence="2" id="KW-0997">Cell inner membrane</keyword>
<accession>A0AA41W5R3</accession>
<dbReference type="Proteomes" id="UP001165393">
    <property type="component" value="Unassembled WGS sequence"/>
</dbReference>
<dbReference type="NCBIfam" id="NF003439">
    <property type="entry name" value="PRK04968.1"/>
    <property type="match status" value="1"/>
</dbReference>